<name>W5W605_9PSEU</name>
<proteinExistence type="predicted"/>
<dbReference type="EMBL" id="CP007155">
    <property type="protein sequence ID" value="AHH96352.1"/>
    <property type="molecule type" value="Genomic_DNA"/>
</dbReference>
<dbReference type="RefSeq" id="WP_030111551.1">
    <property type="nucleotide sequence ID" value="NZ_CP007155.1"/>
</dbReference>
<dbReference type="PANTHER" id="PTHR42941">
    <property type="entry name" value="SLL1037 PROTEIN"/>
    <property type="match status" value="1"/>
</dbReference>
<sequence>MRQVGRRTALAALGIGLLSACTTEGYQGSERTVGIAAGEQGGFYLAFGQLLAQQLSAAQPLLHGKALETPASLANIDLLRSGKADMALALTDTARAAVNGQDPFRGKVELCALGRVYENYLQLVVRNDSPVRTVADLAGRTISLGANGSGASLTGERILDVAGIRLAVRHLALADAVAALESRAVDAVLWSGGVPTPKLAELDTRVGIRLLALDGVLPGMRARFGAVYEQVPVPSGGYQFVHEVPTIGVANLLVCLPSLPDEVAAAVVGVLVNRADQLVPQQALGTQFLDVRTLIGTVDVPLHPGAAAAYRALHG</sequence>
<dbReference type="PANTHER" id="PTHR42941:SF1">
    <property type="entry name" value="SLL1037 PROTEIN"/>
    <property type="match status" value="1"/>
</dbReference>
<reference evidence="1 2" key="1">
    <citation type="journal article" date="2014" name="BMC Genomics">
        <title>Complete genome sequence of producer of the glycopeptide antibiotic Aculeximycin Kutzneria albida DSM 43870T, a representative of minor genus of Pseudonocardiaceae.</title>
        <authorList>
            <person name="Rebets Y."/>
            <person name="Tokovenko B."/>
            <person name="Lushchyk I."/>
            <person name="Ruckert C."/>
            <person name="Zaburannyi N."/>
            <person name="Bechthold A."/>
            <person name="Kalinowski J."/>
            <person name="Luzhetskyy A."/>
        </authorList>
    </citation>
    <scope>NUCLEOTIDE SEQUENCE [LARGE SCALE GENOMIC DNA]</scope>
    <source>
        <strain evidence="1">DSM 43870</strain>
    </source>
</reference>
<dbReference type="Pfam" id="PF16868">
    <property type="entry name" value="NMT1_3"/>
    <property type="match status" value="1"/>
</dbReference>
<dbReference type="HOGENOM" id="CLU_033215_0_0_11"/>
<evidence type="ECO:0000313" key="2">
    <source>
        <dbReference type="Proteomes" id="UP000019225"/>
    </source>
</evidence>
<keyword evidence="1" id="KW-0675">Receptor</keyword>
<keyword evidence="2" id="KW-1185">Reference proteome</keyword>
<organism evidence="1 2">
    <name type="scientific">Kutzneria albida DSM 43870</name>
    <dbReference type="NCBI Taxonomy" id="1449976"/>
    <lineage>
        <taxon>Bacteria</taxon>
        <taxon>Bacillati</taxon>
        <taxon>Actinomycetota</taxon>
        <taxon>Actinomycetes</taxon>
        <taxon>Pseudonocardiales</taxon>
        <taxon>Pseudonocardiaceae</taxon>
        <taxon>Kutzneria</taxon>
    </lineage>
</organism>
<dbReference type="AlphaFoldDB" id="W5W605"/>
<protein>
    <submittedName>
        <fullName evidence="1">TRAP transport system solute receptor</fullName>
    </submittedName>
</protein>
<evidence type="ECO:0000313" key="1">
    <source>
        <dbReference type="EMBL" id="AHH96352.1"/>
    </source>
</evidence>
<dbReference type="InterPro" id="IPR011852">
    <property type="entry name" value="TRAP_TAXI"/>
</dbReference>
<dbReference type="eggNOG" id="COG2358">
    <property type="taxonomic scope" value="Bacteria"/>
</dbReference>
<accession>W5W605</accession>
<dbReference type="PATRIC" id="fig|1449976.3.peg.2997"/>
<dbReference type="Proteomes" id="UP000019225">
    <property type="component" value="Chromosome"/>
</dbReference>
<dbReference type="KEGG" id="kal:KALB_2984"/>
<dbReference type="Gene3D" id="3.40.190.10">
    <property type="entry name" value="Periplasmic binding protein-like II"/>
    <property type="match status" value="2"/>
</dbReference>
<dbReference type="OrthoDB" id="5582316at2"/>
<dbReference type="PROSITE" id="PS51257">
    <property type="entry name" value="PROKAR_LIPOPROTEIN"/>
    <property type="match status" value="1"/>
</dbReference>
<dbReference type="NCBIfam" id="TIGR02122">
    <property type="entry name" value="TRAP_TAXI"/>
    <property type="match status" value="1"/>
</dbReference>
<gene>
    <name evidence="1" type="ORF">KALB_2984</name>
</gene>
<dbReference type="SUPFAM" id="SSF53850">
    <property type="entry name" value="Periplasmic binding protein-like II"/>
    <property type="match status" value="1"/>
</dbReference>
<dbReference type="STRING" id="1449976.KALB_2984"/>